<gene>
    <name evidence="3" type="ORF">HANVADRAFT_52356</name>
</gene>
<dbReference type="OrthoDB" id="10261212at2759"/>
<evidence type="ECO:0000256" key="1">
    <source>
        <dbReference type="SAM" id="MobiDB-lite"/>
    </source>
</evidence>
<dbReference type="AlphaFoldDB" id="A0A1B7TEZ2"/>
<evidence type="ECO:0000259" key="2">
    <source>
        <dbReference type="Pfam" id="PF04424"/>
    </source>
</evidence>
<evidence type="ECO:0000313" key="4">
    <source>
        <dbReference type="Proteomes" id="UP000092321"/>
    </source>
</evidence>
<dbReference type="GO" id="GO:1990380">
    <property type="term" value="F:K48-linked deubiquitinase activity"/>
    <property type="evidence" value="ECO:0007669"/>
    <property type="project" value="InterPro"/>
</dbReference>
<dbReference type="GO" id="GO:0005829">
    <property type="term" value="C:cytosol"/>
    <property type="evidence" value="ECO:0007669"/>
    <property type="project" value="TreeGrafter"/>
</dbReference>
<organism evidence="3 4">
    <name type="scientific">Hanseniaspora valbyensis NRRL Y-1626</name>
    <dbReference type="NCBI Taxonomy" id="766949"/>
    <lineage>
        <taxon>Eukaryota</taxon>
        <taxon>Fungi</taxon>
        <taxon>Dikarya</taxon>
        <taxon>Ascomycota</taxon>
        <taxon>Saccharomycotina</taxon>
        <taxon>Saccharomycetes</taxon>
        <taxon>Saccharomycodales</taxon>
        <taxon>Saccharomycodaceae</taxon>
        <taxon>Hanseniaspora</taxon>
    </lineage>
</organism>
<dbReference type="PANTHER" id="PTHR18063">
    <property type="entry name" value="NF-E2 INDUCIBLE PROTEIN"/>
    <property type="match status" value="1"/>
</dbReference>
<sequence>MKYTLKQILLPFENAYQNVIVDTEETSKGLSTLANTLVISPNHRSLVQDLVDVLNDNIEIDSDLLITHLISIAQFFNPQNNINADFLRTTLNKFAFEKSHLDPVFDGTFKINTSGDEPFSSIELSIFELYQLTVVHMWVTDDSFIKEKSLKDTQAIIMQGYSLNKNCKINPSLLDVGDNRHILDQYNSVKSFLASSATQFTEFGLQLAQKKLNAKDVVIFYKNEQFQILLKGNDGIMYILSPILDSDLNWRSLKSVNGTDDDYLNSLQQTNSSNNNFRNGNAEQQLSDEEFARQLQMKEDAKYAQIINGKDTANNKQDPNNKKYIAKKQKQVKQNQQASKSKKKSKKCVIM</sequence>
<feature type="region of interest" description="Disordered" evidence="1">
    <location>
        <begin position="327"/>
        <end position="351"/>
    </location>
</feature>
<name>A0A1B7TEZ2_9ASCO</name>
<dbReference type="PANTHER" id="PTHR18063:SF6">
    <property type="entry name" value="UBIQUITIN CARBOXYL-TERMINAL HYDROLASE"/>
    <property type="match status" value="1"/>
</dbReference>
<dbReference type="Proteomes" id="UP000092321">
    <property type="component" value="Unassembled WGS sequence"/>
</dbReference>
<keyword evidence="4" id="KW-1185">Reference proteome</keyword>
<dbReference type="GO" id="GO:0004843">
    <property type="term" value="F:cysteine-type deubiquitinase activity"/>
    <property type="evidence" value="ECO:0007669"/>
    <property type="project" value="InterPro"/>
</dbReference>
<reference evidence="4" key="1">
    <citation type="journal article" date="2016" name="Proc. Natl. Acad. Sci. U.S.A.">
        <title>Comparative genomics of biotechnologically important yeasts.</title>
        <authorList>
            <person name="Riley R."/>
            <person name="Haridas S."/>
            <person name="Wolfe K.H."/>
            <person name="Lopes M.R."/>
            <person name="Hittinger C.T."/>
            <person name="Goeker M."/>
            <person name="Salamov A.A."/>
            <person name="Wisecaver J.H."/>
            <person name="Long T.M."/>
            <person name="Calvey C.H."/>
            <person name="Aerts A.L."/>
            <person name="Barry K.W."/>
            <person name="Choi C."/>
            <person name="Clum A."/>
            <person name="Coughlan A.Y."/>
            <person name="Deshpande S."/>
            <person name="Douglass A.P."/>
            <person name="Hanson S.J."/>
            <person name="Klenk H.-P."/>
            <person name="LaButti K.M."/>
            <person name="Lapidus A."/>
            <person name="Lindquist E.A."/>
            <person name="Lipzen A.M."/>
            <person name="Meier-Kolthoff J.P."/>
            <person name="Ohm R.A."/>
            <person name="Otillar R.P."/>
            <person name="Pangilinan J.L."/>
            <person name="Peng Y."/>
            <person name="Rokas A."/>
            <person name="Rosa C.A."/>
            <person name="Scheuner C."/>
            <person name="Sibirny A.A."/>
            <person name="Slot J.C."/>
            <person name="Stielow J.B."/>
            <person name="Sun H."/>
            <person name="Kurtzman C.P."/>
            <person name="Blackwell M."/>
            <person name="Grigoriev I.V."/>
            <person name="Jeffries T.W."/>
        </authorList>
    </citation>
    <scope>NUCLEOTIDE SEQUENCE [LARGE SCALE GENOMIC DNA]</scope>
    <source>
        <strain evidence="4">NRRL Y-1626</strain>
    </source>
</reference>
<dbReference type="Pfam" id="PF04424">
    <property type="entry name" value="MINDY_DUB"/>
    <property type="match status" value="1"/>
</dbReference>
<protein>
    <recommendedName>
        <fullName evidence="2">MINDY deubiquitinase domain-containing protein</fullName>
    </recommendedName>
</protein>
<feature type="compositionally biased region" description="Basic residues" evidence="1">
    <location>
        <begin position="340"/>
        <end position="351"/>
    </location>
</feature>
<dbReference type="GO" id="GO:0071944">
    <property type="term" value="C:cell periphery"/>
    <property type="evidence" value="ECO:0007669"/>
    <property type="project" value="TreeGrafter"/>
</dbReference>
<dbReference type="InterPro" id="IPR033979">
    <property type="entry name" value="MINDY_domain"/>
</dbReference>
<evidence type="ECO:0000313" key="3">
    <source>
        <dbReference type="EMBL" id="OBA27329.1"/>
    </source>
</evidence>
<comment type="caution">
    <text evidence="3">The sequence shown here is derived from an EMBL/GenBank/DDBJ whole genome shotgun (WGS) entry which is preliminary data.</text>
</comment>
<accession>A0A1B7TEZ2</accession>
<dbReference type="GO" id="GO:0071108">
    <property type="term" value="P:protein K48-linked deubiquitination"/>
    <property type="evidence" value="ECO:0007669"/>
    <property type="project" value="TreeGrafter"/>
</dbReference>
<dbReference type="EMBL" id="LXPE01000009">
    <property type="protein sequence ID" value="OBA27329.1"/>
    <property type="molecule type" value="Genomic_DNA"/>
</dbReference>
<dbReference type="InterPro" id="IPR007518">
    <property type="entry name" value="MINDY"/>
</dbReference>
<proteinExistence type="predicted"/>
<feature type="domain" description="MINDY deubiquitinase" evidence="2">
    <location>
        <begin position="2"/>
        <end position="265"/>
    </location>
</feature>
<dbReference type="GO" id="GO:0016807">
    <property type="term" value="F:cysteine-type carboxypeptidase activity"/>
    <property type="evidence" value="ECO:0007669"/>
    <property type="project" value="TreeGrafter"/>
</dbReference>